<accession>A0ABP2AU99</accession>
<keyword evidence="3" id="KW-0813">Transport</keyword>
<dbReference type="PANTHER" id="PTHR45663">
    <property type="entry name" value="GEO12009P1"/>
    <property type="match status" value="1"/>
</dbReference>
<evidence type="ECO:0000256" key="2">
    <source>
        <dbReference type="ARBA" id="ARBA00020570"/>
    </source>
</evidence>
<evidence type="ECO:0000259" key="9">
    <source>
        <dbReference type="PROSITE" id="PS51352"/>
    </source>
</evidence>
<dbReference type="Proteomes" id="UP000095488">
    <property type="component" value="Unassembled WGS sequence"/>
</dbReference>
<feature type="domain" description="Thioredoxin" evidence="9">
    <location>
        <begin position="1"/>
        <end position="104"/>
    </location>
</feature>
<evidence type="ECO:0000256" key="7">
    <source>
        <dbReference type="NCBIfam" id="TIGR01068"/>
    </source>
</evidence>
<dbReference type="PANTHER" id="PTHR45663:SF11">
    <property type="entry name" value="GEO12009P1"/>
    <property type="match status" value="1"/>
</dbReference>
<keyword evidence="6" id="KW-0676">Redox-active center</keyword>
<dbReference type="PRINTS" id="PR00421">
    <property type="entry name" value="THIOREDOXIN"/>
</dbReference>
<dbReference type="RefSeq" id="WP_055260003.1">
    <property type="nucleotide sequence ID" value="NZ_BCMV01000016.1"/>
</dbReference>
<organism evidence="10 11">
    <name type="scientific">Sarcina ventriculi</name>
    <name type="common">Clostridium ventriculi</name>
    <dbReference type="NCBI Taxonomy" id="1267"/>
    <lineage>
        <taxon>Bacteria</taxon>
        <taxon>Bacillati</taxon>
        <taxon>Bacillota</taxon>
        <taxon>Clostridia</taxon>
        <taxon>Eubacteriales</taxon>
        <taxon>Clostridiaceae</taxon>
        <taxon>Sarcina</taxon>
    </lineage>
</organism>
<sequence length="104" mass="11717">MVMHVSASDFEEEVLKEKGVVVVDFWATWCGPCKMIAPIVEELDEEMSNVKFVKVDVDKNPQIANQYKIVSIPTLKIFKDGKLINTLIGFKTKDALKIDVEACL</sequence>
<proteinExistence type="inferred from homology"/>
<dbReference type="InterPro" id="IPR017937">
    <property type="entry name" value="Thioredoxin_CS"/>
</dbReference>
<dbReference type="EMBL" id="CYZR01000007">
    <property type="protein sequence ID" value="CUO13464.1"/>
    <property type="molecule type" value="Genomic_DNA"/>
</dbReference>
<gene>
    <name evidence="10" type="primary">trxA_2</name>
    <name evidence="10" type="ORF">ERS852473_01987</name>
</gene>
<dbReference type="InterPro" id="IPR005746">
    <property type="entry name" value="Thioredoxin"/>
</dbReference>
<dbReference type="NCBIfam" id="TIGR01068">
    <property type="entry name" value="thioredoxin"/>
    <property type="match status" value="1"/>
</dbReference>
<dbReference type="CDD" id="cd02947">
    <property type="entry name" value="TRX_family"/>
    <property type="match status" value="1"/>
</dbReference>
<dbReference type="PROSITE" id="PS00194">
    <property type="entry name" value="THIOREDOXIN_1"/>
    <property type="match status" value="1"/>
</dbReference>
<comment type="similarity">
    <text evidence="1 8">Belongs to the thioredoxin family.</text>
</comment>
<evidence type="ECO:0000256" key="3">
    <source>
        <dbReference type="ARBA" id="ARBA00022448"/>
    </source>
</evidence>
<evidence type="ECO:0000313" key="11">
    <source>
        <dbReference type="Proteomes" id="UP000095488"/>
    </source>
</evidence>
<dbReference type="PROSITE" id="PS51352">
    <property type="entry name" value="THIOREDOXIN_2"/>
    <property type="match status" value="1"/>
</dbReference>
<evidence type="ECO:0000313" key="10">
    <source>
        <dbReference type="EMBL" id="CUO13464.1"/>
    </source>
</evidence>
<evidence type="ECO:0000256" key="5">
    <source>
        <dbReference type="ARBA" id="ARBA00023157"/>
    </source>
</evidence>
<name>A0ABP2AU99_SARVE</name>
<keyword evidence="11" id="KW-1185">Reference proteome</keyword>
<evidence type="ECO:0000256" key="6">
    <source>
        <dbReference type="ARBA" id="ARBA00023284"/>
    </source>
</evidence>
<keyword evidence="5" id="KW-1015">Disulfide bond</keyword>
<dbReference type="Pfam" id="PF00085">
    <property type="entry name" value="Thioredoxin"/>
    <property type="match status" value="1"/>
</dbReference>
<reference evidence="10 11" key="1">
    <citation type="submission" date="2015-09" db="EMBL/GenBank/DDBJ databases">
        <authorList>
            <consortium name="Pathogen Informatics"/>
            <person name="Wu L."/>
            <person name="Ma J."/>
        </authorList>
    </citation>
    <scope>NUCLEOTIDE SEQUENCE [LARGE SCALE GENOMIC DNA]</scope>
    <source>
        <strain evidence="10 11">2789STDY5834858</strain>
    </source>
</reference>
<evidence type="ECO:0000256" key="4">
    <source>
        <dbReference type="ARBA" id="ARBA00022982"/>
    </source>
</evidence>
<keyword evidence="4" id="KW-0249">Electron transport</keyword>
<dbReference type="SUPFAM" id="SSF52833">
    <property type="entry name" value="Thioredoxin-like"/>
    <property type="match status" value="1"/>
</dbReference>
<comment type="caution">
    <text evidence="10">The sequence shown here is derived from an EMBL/GenBank/DDBJ whole genome shotgun (WGS) entry which is preliminary data.</text>
</comment>
<dbReference type="PIRSF" id="PIRSF000077">
    <property type="entry name" value="Thioredoxin"/>
    <property type="match status" value="1"/>
</dbReference>
<dbReference type="InterPro" id="IPR036249">
    <property type="entry name" value="Thioredoxin-like_sf"/>
</dbReference>
<evidence type="ECO:0000256" key="1">
    <source>
        <dbReference type="ARBA" id="ARBA00008987"/>
    </source>
</evidence>
<dbReference type="InterPro" id="IPR013766">
    <property type="entry name" value="Thioredoxin_domain"/>
</dbReference>
<protein>
    <recommendedName>
        <fullName evidence="2 7">Thioredoxin</fullName>
    </recommendedName>
</protein>
<dbReference type="Gene3D" id="3.40.30.10">
    <property type="entry name" value="Glutaredoxin"/>
    <property type="match status" value="1"/>
</dbReference>
<evidence type="ECO:0000256" key="8">
    <source>
        <dbReference type="PIRNR" id="PIRNR000077"/>
    </source>
</evidence>